<accession>A0A5C3MNQ2</accession>
<protein>
    <submittedName>
        <fullName evidence="1">Uncharacterized protein</fullName>
    </submittedName>
</protein>
<gene>
    <name evidence="1" type="ORF">OE88DRAFT_1647995</name>
</gene>
<reference evidence="1 2" key="1">
    <citation type="journal article" date="2019" name="Nat. Ecol. Evol.">
        <title>Megaphylogeny resolves global patterns of mushroom evolution.</title>
        <authorList>
            <person name="Varga T."/>
            <person name="Krizsan K."/>
            <person name="Foldi C."/>
            <person name="Dima B."/>
            <person name="Sanchez-Garcia M."/>
            <person name="Sanchez-Ramirez S."/>
            <person name="Szollosi G.J."/>
            <person name="Szarkandi J.G."/>
            <person name="Papp V."/>
            <person name="Albert L."/>
            <person name="Andreopoulos W."/>
            <person name="Angelini C."/>
            <person name="Antonin V."/>
            <person name="Barry K.W."/>
            <person name="Bougher N.L."/>
            <person name="Buchanan P."/>
            <person name="Buyck B."/>
            <person name="Bense V."/>
            <person name="Catcheside P."/>
            <person name="Chovatia M."/>
            <person name="Cooper J."/>
            <person name="Damon W."/>
            <person name="Desjardin D."/>
            <person name="Finy P."/>
            <person name="Geml J."/>
            <person name="Haridas S."/>
            <person name="Hughes K."/>
            <person name="Justo A."/>
            <person name="Karasinski D."/>
            <person name="Kautmanova I."/>
            <person name="Kiss B."/>
            <person name="Kocsube S."/>
            <person name="Kotiranta H."/>
            <person name="LaButti K.M."/>
            <person name="Lechner B.E."/>
            <person name="Liimatainen K."/>
            <person name="Lipzen A."/>
            <person name="Lukacs Z."/>
            <person name="Mihaltcheva S."/>
            <person name="Morgado L.N."/>
            <person name="Niskanen T."/>
            <person name="Noordeloos M.E."/>
            <person name="Ohm R.A."/>
            <person name="Ortiz-Santana B."/>
            <person name="Ovrebo C."/>
            <person name="Racz N."/>
            <person name="Riley R."/>
            <person name="Savchenko A."/>
            <person name="Shiryaev A."/>
            <person name="Soop K."/>
            <person name="Spirin V."/>
            <person name="Szebenyi C."/>
            <person name="Tomsovsky M."/>
            <person name="Tulloss R.E."/>
            <person name="Uehling J."/>
            <person name="Grigoriev I.V."/>
            <person name="Vagvolgyi C."/>
            <person name="Papp T."/>
            <person name="Martin F.M."/>
            <person name="Miettinen O."/>
            <person name="Hibbett D.S."/>
            <person name="Nagy L.G."/>
        </authorList>
    </citation>
    <scope>NUCLEOTIDE SEQUENCE [LARGE SCALE GENOMIC DNA]</scope>
    <source>
        <strain evidence="1 2">OMC1185</strain>
    </source>
</reference>
<evidence type="ECO:0000313" key="2">
    <source>
        <dbReference type="Proteomes" id="UP000305948"/>
    </source>
</evidence>
<keyword evidence="2" id="KW-1185">Reference proteome</keyword>
<sequence>MPTSAEVTRGRPIARQSAVAGIWLVKPIKVWHESKSSIKFGIPLSRYIEAQKAPCLDDIASWIMETPLSFIPDRIGLFSLMTVGAGSADTSGAISTCRVAALLVPNHKRLSCRREYGTQEFKHSVKTTSE</sequence>
<dbReference type="Proteomes" id="UP000305948">
    <property type="component" value="Unassembled WGS sequence"/>
</dbReference>
<dbReference type="EMBL" id="ML213525">
    <property type="protein sequence ID" value="TFK47099.1"/>
    <property type="molecule type" value="Genomic_DNA"/>
</dbReference>
<dbReference type="AlphaFoldDB" id="A0A5C3MNQ2"/>
<evidence type="ECO:0000313" key="1">
    <source>
        <dbReference type="EMBL" id="TFK47099.1"/>
    </source>
</evidence>
<dbReference type="OrthoDB" id="3307332at2759"/>
<name>A0A5C3MNQ2_9AGAM</name>
<proteinExistence type="predicted"/>
<organism evidence="1 2">
    <name type="scientific">Heliocybe sulcata</name>
    <dbReference type="NCBI Taxonomy" id="5364"/>
    <lineage>
        <taxon>Eukaryota</taxon>
        <taxon>Fungi</taxon>
        <taxon>Dikarya</taxon>
        <taxon>Basidiomycota</taxon>
        <taxon>Agaricomycotina</taxon>
        <taxon>Agaricomycetes</taxon>
        <taxon>Gloeophyllales</taxon>
        <taxon>Gloeophyllaceae</taxon>
        <taxon>Heliocybe</taxon>
    </lineage>
</organism>